<reference evidence="1" key="2">
    <citation type="journal article" date="2015" name="Fish Shellfish Immunol.">
        <title>Early steps in the European eel (Anguilla anguilla)-Vibrio vulnificus interaction in the gills: Role of the RtxA13 toxin.</title>
        <authorList>
            <person name="Callol A."/>
            <person name="Pajuelo D."/>
            <person name="Ebbesson L."/>
            <person name="Teles M."/>
            <person name="MacKenzie S."/>
            <person name="Amaro C."/>
        </authorList>
    </citation>
    <scope>NUCLEOTIDE SEQUENCE</scope>
</reference>
<accession>A0A0E9QKN5</accession>
<name>A0A0E9QKN5_ANGAN</name>
<protein>
    <submittedName>
        <fullName evidence="1">Uncharacterized protein</fullName>
    </submittedName>
</protein>
<sequence length="33" mass="3626">MLQYRAVTPRGTVACAYLKREKKSSCSSLLAHG</sequence>
<reference evidence="1" key="1">
    <citation type="submission" date="2014-11" db="EMBL/GenBank/DDBJ databases">
        <authorList>
            <person name="Amaro Gonzalez C."/>
        </authorList>
    </citation>
    <scope>NUCLEOTIDE SEQUENCE</scope>
</reference>
<dbReference type="EMBL" id="GBXM01091131">
    <property type="protein sequence ID" value="JAH17446.1"/>
    <property type="molecule type" value="Transcribed_RNA"/>
</dbReference>
<proteinExistence type="predicted"/>
<organism evidence="1">
    <name type="scientific">Anguilla anguilla</name>
    <name type="common">European freshwater eel</name>
    <name type="synonym">Muraena anguilla</name>
    <dbReference type="NCBI Taxonomy" id="7936"/>
    <lineage>
        <taxon>Eukaryota</taxon>
        <taxon>Metazoa</taxon>
        <taxon>Chordata</taxon>
        <taxon>Craniata</taxon>
        <taxon>Vertebrata</taxon>
        <taxon>Euteleostomi</taxon>
        <taxon>Actinopterygii</taxon>
        <taxon>Neopterygii</taxon>
        <taxon>Teleostei</taxon>
        <taxon>Anguilliformes</taxon>
        <taxon>Anguillidae</taxon>
        <taxon>Anguilla</taxon>
    </lineage>
</organism>
<evidence type="ECO:0000313" key="1">
    <source>
        <dbReference type="EMBL" id="JAH17446.1"/>
    </source>
</evidence>
<dbReference type="AlphaFoldDB" id="A0A0E9QKN5"/>